<feature type="transmembrane region" description="Helical" evidence="7">
    <location>
        <begin position="2605"/>
        <end position="2638"/>
    </location>
</feature>
<feature type="domain" description="ABC3 transporter permease C-terminal" evidence="8">
    <location>
        <begin position="1804"/>
        <end position="1922"/>
    </location>
</feature>
<keyword evidence="4 7" id="KW-1133">Transmembrane helix</keyword>
<comment type="caution">
    <text evidence="9">The sequence shown here is derived from an EMBL/GenBank/DDBJ whole genome shotgun (WGS) entry which is preliminary data.</text>
</comment>
<dbReference type="InterPro" id="IPR050250">
    <property type="entry name" value="Macrolide_Exporter_MacB"/>
</dbReference>
<sequence length="2651" mass="304751">MKKIFKHIFAMFLKTKVIFIGLITLVFFTAAIFTALFTTNRAYVSRLDQYKETSGLQDATISTEFNYFGNAQNNGYDYLEPEIYLPLNTNQEKKQLIINSNYISLSQILGDKTKENEYISSGEFSREFYLNGKLLGKNDSFELTKQAFFPIYITNDKKNFRKKLETYQIRKNEIISLDTKNYKPSDILVFFHQGKEIIISSINPLVINGKTKVATFDPILGASWKKQGIGYELKTQDLLPLLNIYQKENGEFEFADLQNSNSFINFKKGSDGIQMQIRSDQFNLVNNLIWESSSFLILDPGQIYKLEKEWIRNLKTKIEYINHRYKLKEIDSKGQNFSGFIKEYLIYLKANYPKKFKELENINYWEKRIRTIDGSSENVVSSDLSITDLSIPFYKQGDSSLLRTSIAEIQKLNKNNLALVTNEELNNISNSNIKNATFLRLAQNVQEYANLYFYQHLQNYSQKIKGKEEKVVDGIGTRQTFTIDVQQKTENASAKQVIHFINSGISPRIFNKINFQNQDYIQEQQIGRLFQEISDQNNAKKSRLFSQNAKVSSSELGKIPPIFQAKIIANVFDNYGIDPNYVDLKVDFGDVEFKHNKSLNYDYYRNIKIVRLKKIKTNKPDLGFNILPKADLHGIIALPNNQFGYIFKNFGQYHWSLLPENLIKVDTNINPVSSQQRVLSLLANFLENNNFEIDAKIGKDGWTKQVDNYSNIATIPLIFYYFSTNVQNEIETQNSASSLFIQIANAINNSVLVDKNFFLKPDVDLVINAFAKAAEEIRLVDILSYRIKNYNLVIDLITRAGNILLKTNRPTLINDILGNFFDQIIKETENSGKTNYEKSLFFIKQIYALNPALLLGGIRIFDDIQKYASPEALAKAIKDPINLLKGVKKIIYALDFEKFFQYLNNWFSDNKNQNNKNLVNIFTSSDLVDALLGSIDEQMLKSALIEIVNEIDFARIFSAAVDEKTKGFFGFLAKPIIEKFAKNHQNQVIKILEKLNGKQENELAYSNINEGLNELITNFDLKSFKENLIFLRKTPYSYDYDKFLELSDQEKQKEKNNLFAKRSSLSPNDYIIALISTFFRSDSARQKTINSLIKMLNASGKGKSSEASQLGFSYFFPESDPRKIDIYDLQFLAANWNSSSTSPDLGIRNTRIDLVSEEILEKIEQNPNLKISDLNLNQRIFLNKYLKIQNLENLEDIRQKLFQIKEIYRLFRLENYQKTGNQISNIKPPSLESDNIFANTVSIGDIFYYILNAIRIPEKISEDLSPNSLNLKLKPIYILASEAEINKLEKNIIQNPEIITQLVIKTLRFWIRFVSENKLENLDLSKAFHKLFQATKSEWLKNELNNTELLAKIPNLKNQEGLFLGLPKPSRAILQPYLLSLYLEKNPQFQELLADPVFAKSYIDDFNRKTSLKSWLEDNLADLVENLGFISYYSQNYPFEARFDKALKYIMENFLLNPKFSDSAFKKRFLSLLVQEFASINPLLSGLNLESLGLSQFFAAQLVQIPLWFTTNPEAKTEEGQNNFNLAFILQNRLPKISQIVSDSSNKSTEFIKLLVNRRPNKNYIPPFWFNKNVNEVSLDYYRLRSISDFLSEKGKENPEFFGINVAKFYDQFFSKIIVARLANNSINLNNASGYVVKVNKSYLEKNKKEVYQGKIPDSASDIEKLIELLDPKYILNAGGLKYIIVGTDFSIDYLYPVIDEKNVKLDGQNQVLAYVNKFGFDKARFSYQSNPIKNYFLIRLKPGTNREKFRADIDSFIAKNFASNSSQHTFFTNEIDHLNPERALRIQVGTNIIETFSKTNIYLSLFLSILVLFAIAFIIKRYISTNNKVLGILRAQGYSLFEIASSFLSIGFIIAFLGGSLGFLAGFFGKIPLYNLISQFWEFDINIYNFEPISFVFSLIIPFFVISVLIYLVIFWNLRQKPYHLLSGINEINTSKFAQKVAKLFWKSKIVNKFSISLVINSIWKIISLIIAIVIVQFVLIFSLSSYNIFQNSIRKTYQNRHYAYKINLFSPTKEGGPLVVYNAKDLGKNLYVPAGENTEVNYNSPNYFRPGNPSVFGINSKNGLVDSKSRNPVVISRSSLNIKVNQANKASIFDIVLANLPESLRNNIFAISNKVVHQIEKVQNIPEKIKQKQPYFKYLVDSSDPNQGRFWYYQFDQDKNEYRAYEVSIFGQSNNRDAYRKFLVDSYLNNQVSKDFTISFAGIEFSENANENLPKNQVYTYIDSFYGAKNNTESSIKIYGYNPKTEKNSIIEIKDKYNNNLLAEIEKYPIKDEIYPLIINYVFAKKHNLGIGSRIEVPILNHVDRYYNKIKKLPQKKAKFVIIGISDTYINSELITSQAIANKLLGLDQFENILKNYNLSPFNGIILSNPEIEQISKSFSLYSPSGYWAGSSKISVDQLNKDDTIGFFANIFAFSENETDKTKGALQIAGYTKQEILDLINFDKKNQEKPWLNSASALDFASLTNPSFVNQNIPEIKKALKNFNEIYGETIYQIGLTGLEAKNIETNFISNFANLFGAGINIVVIIFLVVSLIILVIIASSIINENQQNIAILDVLGYANKTKVRLFYSIYLPILLISSLISIPFVIIAMEIFNSYILLTNSIFLSLGLSISTFFLAFGIILVVFIFVLSFLWYFLTSKKSVYIIKDKT</sequence>
<evidence type="ECO:0000313" key="10">
    <source>
        <dbReference type="Proteomes" id="UP001203104"/>
    </source>
</evidence>
<evidence type="ECO:0000256" key="4">
    <source>
        <dbReference type="ARBA" id="ARBA00022989"/>
    </source>
</evidence>
<evidence type="ECO:0000256" key="7">
    <source>
        <dbReference type="SAM" id="Phobius"/>
    </source>
</evidence>
<dbReference type="Proteomes" id="UP001203104">
    <property type="component" value="Unassembled WGS sequence"/>
</dbReference>
<evidence type="ECO:0000259" key="8">
    <source>
        <dbReference type="Pfam" id="PF02687"/>
    </source>
</evidence>
<dbReference type="PANTHER" id="PTHR30572:SF4">
    <property type="entry name" value="ABC TRANSPORTER PERMEASE YTRF"/>
    <property type="match status" value="1"/>
</dbReference>
<dbReference type="PANTHER" id="PTHR30572">
    <property type="entry name" value="MEMBRANE COMPONENT OF TRANSPORTER-RELATED"/>
    <property type="match status" value="1"/>
</dbReference>
<reference evidence="9 10" key="1">
    <citation type="submission" date="2019-05" db="EMBL/GenBank/DDBJ databases">
        <title>Genome sequencing and assembly of Mycoplasma hyopneumoniae strains UFV01 and UFV02.</title>
        <authorList>
            <person name="De Souza L.F."/>
            <person name="Gonzaga N.F."/>
            <person name="Santos M.R."/>
            <person name="Deeney A.S."/>
            <person name="Vidigal P.M.P."/>
            <person name="Moreira M.A.S."/>
            <person name="Fietto J.R.L."/>
            <person name="Bressan G.C."/>
            <person name="Rycroft A.N."/>
            <person name="Silva Junior A."/>
        </authorList>
    </citation>
    <scope>NUCLEOTIDE SEQUENCE [LARGE SCALE GENOMIC DNA]</scope>
    <source>
        <strain evidence="9 10">UFV01</strain>
    </source>
</reference>
<evidence type="ECO:0000256" key="3">
    <source>
        <dbReference type="ARBA" id="ARBA00022692"/>
    </source>
</evidence>
<feature type="transmembrane region" description="Helical" evidence="7">
    <location>
        <begin position="1841"/>
        <end position="1874"/>
    </location>
</feature>
<dbReference type="Pfam" id="PF02687">
    <property type="entry name" value="FtsX"/>
    <property type="match status" value="2"/>
</dbReference>
<name>A0ABD4SYJ7_MESHO</name>
<protein>
    <submittedName>
        <fullName evidence="9">ABC transporter permease</fullName>
    </submittedName>
</protein>
<feature type="domain" description="ABC3 transporter permease C-terminal" evidence="8">
    <location>
        <begin position="2523"/>
        <end position="2639"/>
    </location>
</feature>
<evidence type="ECO:0000256" key="1">
    <source>
        <dbReference type="ARBA" id="ARBA00004651"/>
    </source>
</evidence>
<keyword evidence="5 7" id="KW-0472">Membrane</keyword>
<gene>
    <name evidence="9" type="ORF">FEF30_02840</name>
</gene>
<dbReference type="CDD" id="cd00637">
    <property type="entry name" value="7tm_classA_rhodopsin-like"/>
    <property type="match status" value="1"/>
</dbReference>
<evidence type="ECO:0000256" key="5">
    <source>
        <dbReference type="ARBA" id="ARBA00023136"/>
    </source>
</evidence>
<feature type="transmembrane region" description="Helical" evidence="7">
    <location>
        <begin position="12"/>
        <end position="37"/>
    </location>
</feature>
<dbReference type="GO" id="GO:0005886">
    <property type="term" value="C:plasma membrane"/>
    <property type="evidence" value="ECO:0007669"/>
    <property type="project" value="UniProtKB-SubCell"/>
</dbReference>
<accession>A0ABD4SYJ7</accession>
<dbReference type="EMBL" id="VBRW01000005">
    <property type="protein sequence ID" value="MCI8283488.1"/>
    <property type="molecule type" value="Genomic_DNA"/>
</dbReference>
<organism evidence="9 10">
    <name type="scientific">Mesomycoplasma hyopneumoniae</name>
    <name type="common">Mycoplasma hyopneumoniae</name>
    <dbReference type="NCBI Taxonomy" id="2099"/>
    <lineage>
        <taxon>Bacteria</taxon>
        <taxon>Bacillati</taxon>
        <taxon>Mycoplasmatota</taxon>
        <taxon>Mycoplasmoidales</taxon>
        <taxon>Metamycoplasmataceae</taxon>
        <taxon>Mesomycoplasma</taxon>
    </lineage>
</organism>
<proteinExistence type="inferred from homology"/>
<feature type="transmembrane region" description="Helical" evidence="7">
    <location>
        <begin position="1802"/>
        <end position="1820"/>
    </location>
</feature>
<dbReference type="InterPro" id="IPR003838">
    <property type="entry name" value="ABC3_permease_C"/>
</dbReference>
<comment type="subcellular location">
    <subcellularLocation>
        <location evidence="1">Cell membrane</location>
        <topology evidence="1">Multi-pass membrane protein</topology>
    </subcellularLocation>
</comment>
<feature type="transmembrane region" description="Helical" evidence="7">
    <location>
        <begin position="2572"/>
        <end position="2599"/>
    </location>
</feature>
<keyword evidence="3 7" id="KW-0812">Transmembrane</keyword>
<feature type="transmembrane region" description="Helical" evidence="7">
    <location>
        <begin position="1894"/>
        <end position="1917"/>
    </location>
</feature>
<feature type="transmembrane region" description="Helical" evidence="7">
    <location>
        <begin position="2517"/>
        <end position="2541"/>
    </location>
</feature>
<evidence type="ECO:0000256" key="2">
    <source>
        <dbReference type="ARBA" id="ARBA00022475"/>
    </source>
</evidence>
<dbReference type="RefSeq" id="WP_044272534.1">
    <property type="nucleotide sequence ID" value="NZ_VBRW01000005.1"/>
</dbReference>
<keyword evidence="2" id="KW-1003">Cell membrane</keyword>
<evidence type="ECO:0000256" key="6">
    <source>
        <dbReference type="ARBA" id="ARBA00038076"/>
    </source>
</evidence>
<feature type="transmembrane region" description="Helical" evidence="7">
    <location>
        <begin position="1967"/>
        <end position="1991"/>
    </location>
</feature>
<comment type="similarity">
    <text evidence="6">Belongs to the ABC-4 integral membrane protein family.</text>
</comment>
<evidence type="ECO:0000313" key="9">
    <source>
        <dbReference type="EMBL" id="MCI8283488.1"/>
    </source>
</evidence>